<organism evidence="7 8">
    <name type="scientific">Alishewanella tabrizica</name>
    <dbReference type="NCBI Taxonomy" id="671278"/>
    <lineage>
        <taxon>Bacteria</taxon>
        <taxon>Pseudomonadati</taxon>
        <taxon>Pseudomonadota</taxon>
        <taxon>Gammaproteobacteria</taxon>
        <taxon>Alteromonadales</taxon>
        <taxon>Alteromonadaceae</taxon>
        <taxon>Alishewanella</taxon>
    </lineage>
</organism>
<keyword evidence="8" id="KW-1185">Reference proteome</keyword>
<gene>
    <name evidence="7" type="ORF">GCM10008111_20010</name>
</gene>
<evidence type="ECO:0000256" key="2">
    <source>
        <dbReference type="ARBA" id="ARBA00008441"/>
    </source>
</evidence>
<feature type="signal peptide" evidence="6">
    <location>
        <begin position="1"/>
        <end position="22"/>
    </location>
</feature>
<keyword evidence="4" id="KW-0574">Periplasm</keyword>
<dbReference type="EMBL" id="BMYR01000008">
    <property type="protein sequence ID" value="GGW64122.1"/>
    <property type="molecule type" value="Genomic_DNA"/>
</dbReference>
<reference evidence="8" key="1">
    <citation type="journal article" date="2019" name="Int. J. Syst. Evol. Microbiol.">
        <title>The Global Catalogue of Microorganisms (GCM) 10K type strain sequencing project: providing services to taxonomists for standard genome sequencing and annotation.</title>
        <authorList>
            <consortium name="The Broad Institute Genomics Platform"/>
            <consortium name="The Broad Institute Genome Sequencing Center for Infectious Disease"/>
            <person name="Wu L."/>
            <person name="Ma J."/>
        </authorList>
    </citation>
    <scope>NUCLEOTIDE SEQUENCE [LARGE SCALE GENOMIC DNA]</scope>
    <source>
        <strain evidence="8">KCTC 23723</strain>
    </source>
</reference>
<dbReference type="InterPro" id="IPR052211">
    <property type="entry name" value="Cpx_auxiliary_protein"/>
</dbReference>
<dbReference type="InterPro" id="IPR012899">
    <property type="entry name" value="LTXXQ"/>
</dbReference>
<accession>A0ABQ2WMI2</accession>
<evidence type="ECO:0000256" key="6">
    <source>
        <dbReference type="SAM" id="SignalP"/>
    </source>
</evidence>
<evidence type="ECO:0000313" key="7">
    <source>
        <dbReference type="EMBL" id="GGW64122.1"/>
    </source>
</evidence>
<comment type="similarity">
    <text evidence="2">Belongs to the CpxP/Spy family.</text>
</comment>
<evidence type="ECO:0000256" key="4">
    <source>
        <dbReference type="ARBA" id="ARBA00022764"/>
    </source>
</evidence>
<evidence type="ECO:0000256" key="5">
    <source>
        <dbReference type="SAM" id="MobiDB-lite"/>
    </source>
</evidence>
<dbReference type="Proteomes" id="UP000634667">
    <property type="component" value="Unassembled WGS sequence"/>
</dbReference>
<protein>
    <recommendedName>
        <fullName evidence="9">LTXXQ motif family protein</fullName>
    </recommendedName>
</protein>
<comment type="subcellular location">
    <subcellularLocation>
        <location evidence="1">Periplasm</location>
    </subcellularLocation>
</comment>
<dbReference type="Pfam" id="PF07813">
    <property type="entry name" value="LTXXQ"/>
    <property type="match status" value="1"/>
</dbReference>
<proteinExistence type="inferred from homology"/>
<dbReference type="Gene3D" id="1.20.120.1490">
    <property type="match status" value="1"/>
</dbReference>
<evidence type="ECO:0000256" key="1">
    <source>
        <dbReference type="ARBA" id="ARBA00004418"/>
    </source>
</evidence>
<evidence type="ECO:0000256" key="3">
    <source>
        <dbReference type="ARBA" id="ARBA00022729"/>
    </source>
</evidence>
<keyword evidence="3 6" id="KW-0732">Signal</keyword>
<evidence type="ECO:0000313" key="8">
    <source>
        <dbReference type="Proteomes" id="UP000634667"/>
    </source>
</evidence>
<comment type="caution">
    <text evidence="7">The sequence shown here is derived from an EMBL/GenBank/DDBJ whole genome shotgun (WGS) entry which is preliminary data.</text>
</comment>
<feature type="chain" id="PRO_5046808375" description="LTXXQ motif family protein" evidence="6">
    <location>
        <begin position="23"/>
        <end position="165"/>
    </location>
</feature>
<sequence>MNVKTVLMTLSTLFMLNGPAIADEVNPVVAEQRQGQAQGKKHGPANMYHKAFRQLDLSAAQQAEITALLEAHRQAQPARQRDAEGRAAWQALMDAPQFDATSARELLTQRQSKQLERQLQRLQLDHQIRQVLTDEQRQQWDSKRAQRGERMKERRRMKTEQRAAS</sequence>
<feature type="region of interest" description="Disordered" evidence="5">
    <location>
        <begin position="134"/>
        <end position="165"/>
    </location>
</feature>
<dbReference type="PANTHER" id="PTHR38102:SF1">
    <property type="entry name" value="PERIPLASMIC CHAPERONE SPY"/>
    <property type="match status" value="1"/>
</dbReference>
<name>A0ABQ2WMI2_9ALTE</name>
<dbReference type="PANTHER" id="PTHR38102">
    <property type="entry name" value="PERIPLASMIC CHAPERONE SPY"/>
    <property type="match status" value="1"/>
</dbReference>
<evidence type="ECO:0008006" key="9">
    <source>
        <dbReference type="Google" id="ProtNLM"/>
    </source>
</evidence>